<organism evidence="1 2">
    <name type="scientific">Wolbachia pipientis</name>
    <dbReference type="NCBI Taxonomy" id="955"/>
    <lineage>
        <taxon>Bacteria</taxon>
        <taxon>Pseudomonadati</taxon>
        <taxon>Pseudomonadota</taxon>
        <taxon>Alphaproteobacteria</taxon>
        <taxon>Rickettsiales</taxon>
        <taxon>Anaplasmataceae</taxon>
        <taxon>Wolbachieae</taxon>
        <taxon>Wolbachia</taxon>
    </lineage>
</organism>
<gene>
    <name evidence="1" type="ORF">E0495_02370</name>
</gene>
<evidence type="ECO:0000313" key="1">
    <source>
        <dbReference type="EMBL" id="QGT16124.1"/>
    </source>
</evidence>
<dbReference type="EMBL" id="CP037426">
    <property type="protein sequence ID" value="QGT16124.1"/>
    <property type="molecule type" value="Genomic_DNA"/>
</dbReference>
<evidence type="ECO:0000313" key="2">
    <source>
        <dbReference type="Proteomes" id="UP000422744"/>
    </source>
</evidence>
<dbReference type="AlphaFoldDB" id="A0A6I6CNG1"/>
<protein>
    <submittedName>
        <fullName evidence="1">Uncharacterized protein</fullName>
    </submittedName>
</protein>
<reference evidence="1 2" key="1">
    <citation type="submission" date="2019-03" db="EMBL/GenBank/DDBJ databases">
        <title>Wolbachia endosymbiont of Haematobia irritans wIrr.</title>
        <authorList>
            <person name="Parry R.H."/>
            <person name="Asgari S."/>
        </authorList>
    </citation>
    <scope>NUCLEOTIDE SEQUENCE [LARGE SCALE GENOMIC DNA]</scope>
    <source>
        <strain evidence="2">wIrr</strain>
    </source>
</reference>
<sequence length="413" mass="47755">MGTTKISKFPFNIKGKVAKQHAEPIIEKNLYTILGFKDIEDFENKTSKFVNKKVWQSFVDCFAKEIDYAATEEVVKNIVCNIAKSDQGNAFTKTEHLILNEKQDNKKREKAIRKAISILRKINPEKAFNELSVIKKQAEDFLQTDFCKAQSKSLQGFAPSGGQLFAETLKYIETLERLSEVKKEGLVRDFLLNHVSLLNKKYPKSQGKREDAITILSSDELKNFYNKGVKEGMLQPMASYKGCRNLYDKMNQIKNESKSIIKREEREENLKKIDKSIISAINDIKKHREAILNCKDFQNSYIKEKKEHPFRGNACQKMIDIYQERIVGYQEKIRQNLNQIKAILKSAPQEMDDVEEFEEIIDDIHEAKQCDEIFDSALICLSNIQNELDIQLENPSTELRASHINVKTELTRL</sequence>
<dbReference type="Proteomes" id="UP000422744">
    <property type="component" value="Chromosome"/>
</dbReference>
<accession>A0A6I6CNG1</accession>
<dbReference type="RefSeq" id="WP_155968753.1">
    <property type="nucleotide sequence ID" value="NZ_CP037426.1"/>
</dbReference>
<proteinExistence type="predicted"/>
<name>A0A6I6CNG1_WOLPI</name>